<keyword evidence="5" id="KW-0505">Motor protein</keyword>
<feature type="compositionally biased region" description="Low complexity" evidence="7">
    <location>
        <begin position="453"/>
        <end position="464"/>
    </location>
</feature>
<dbReference type="PANTHER" id="PTHR47972:SF63">
    <property type="entry name" value="KINESIN FAMILY MEMBER 25"/>
    <property type="match status" value="1"/>
</dbReference>
<feature type="binding site" evidence="5">
    <location>
        <begin position="273"/>
        <end position="280"/>
    </location>
    <ligand>
        <name>ATP</name>
        <dbReference type="ChEBI" id="CHEBI:30616"/>
    </ligand>
</feature>
<feature type="compositionally biased region" description="Low complexity" evidence="7">
    <location>
        <begin position="471"/>
        <end position="495"/>
    </location>
</feature>
<dbReference type="PRINTS" id="PR00380">
    <property type="entry name" value="KINESINHEAVY"/>
</dbReference>
<dbReference type="Gene3D" id="3.40.850.10">
    <property type="entry name" value="Kinesin motor domain"/>
    <property type="match status" value="1"/>
</dbReference>
<dbReference type="EMBL" id="JARQWQ010000007">
    <property type="protein sequence ID" value="KAK2570875.1"/>
    <property type="molecule type" value="Genomic_DNA"/>
</dbReference>
<dbReference type="InterPro" id="IPR001752">
    <property type="entry name" value="Kinesin_motor_dom"/>
</dbReference>
<keyword evidence="3 5" id="KW-0067">ATP-binding</keyword>
<dbReference type="GO" id="GO:0008017">
    <property type="term" value="F:microtubule binding"/>
    <property type="evidence" value="ECO:0007669"/>
    <property type="project" value="InterPro"/>
</dbReference>
<evidence type="ECO:0000256" key="3">
    <source>
        <dbReference type="ARBA" id="ARBA00022840"/>
    </source>
</evidence>
<keyword evidence="6" id="KW-0175">Coiled coil</keyword>
<comment type="subcellular location">
    <subcellularLocation>
        <location evidence="1">Cytoplasm</location>
        <location evidence="1">Cytoskeleton</location>
    </subcellularLocation>
</comment>
<keyword evidence="4" id="KW-0963">Cytoplasm</keyword>
<evidence type="ECO:0000313" key="9">
    <source>
        <dbReference type="EMBL" id="KAK2570875.1"/>
    </source>
</evidence>
<dbReference type="SMART" id="SM00129">
    <property type="entry name" value="KISc"/>
    <property type="match status" value="1"/>
</dbReference>
<dbReference type="Pfam" id="PF00225">
    <property type="entry name" value="Kinesin"/>
    <property type="match status" value="2"/>
</dbReference>
<dbReference type="PANTHER" id="PTHR47972">
    <property type="entry name" value="KINESIN-LIKE PROTEIN KLP-3"/>
    <property type="match status" value="1"/>
</dbReference>
<keyword evidence="10" id="KW-1185">Reference proteome</keyword>
<feature type="compositionally biased region" description="Low complexity" evidence="7">
    <location>
        <begin position="418"/>
        <end position="429"/>
    </location>
</feature>
<evidence type="ECO:0000256" key="5">
    <source>
        <dbReference type="PROSITE-ProRule" id="PRU00283"/>
    </source>
</evidence>
<dbReference type="InterPro" id="IPR036961">
    <property type="entry name" value="Kinesin_motor_dom_sf"/>
</dbReference>
<dbReference type="FunFam" id="3.40.850.10:FF:000289">
    <property type="entry name" value="Predicted protein"/>
    <property type="match status" value="1"/>
</dbReference>
<accession>A0AAD9VEF9</accession>
<dbReference type="SUPFAM" id="SSF52540">
    <property type="entry name" value="P-loop containing nucleoside triphosphate hydrolases"/>
    <property type="match status" value="1"/>
</dbReference>
<feature type="coiled-coil region" evidence="6">
    <location>
        <begin position="15"/>
        <end position="42"/>
    </location>
</feature>
<evidence type="ECO:0000256" key="7">
    <source>
        <dbReference type="SAM" id="MobiDB-lite"/>
    </source>
</evidence>
<gene>
    <name evidence="9" type="ORF">P5673_004586</name>
</gene>
<protein>
    <submittedName>
        <fullName evidence="9">Kinesin-like protein KIF25</fullName>
    </submittedName>
</protein>
<evidence type="ECO:0000256" key="2">
    <source>
        <dbReference type="ARBA" id="ARBA00022741"/>
    </source>
</evidence>
<dbReference type="GO" id="GO:0007018">
    <property type="term" value="P:microtubule-based movement"/>
    <property type="evidence" value="ECO:0007669"/>
    <property type="project" value="InterPro"/>
</dbReference>
<evidence type="ECO:0000256" key="4">
    <source>
        <dbReference type="ARBA" id="ARBA00023212"/>
    </source>
</evidence>
<evidence type="ECO:0000259" key="8">
    <source>
        <dbReference type="PROSITE" id="PS50067"/>
    </source>
</evidence>
<evidence type="ECO:0000256" key="6">
    <source>
        <dbReference type="SAM" id="Coils"/>
    </source>
</evidence>
<keyword evidence="2 5" id="KW-0547">Nucleotide-binding</keyword>
<dbReference type="AlphaFoldDB" id="A0AAD9VEF9"/>
<dbReference type="PROSITE" id="PS50067">
    <property type="entry name" value="KINESIN_MOTOR_2"/>
    <property type="match status" value="1"/>
</dbReference>
<organism evidence="9 10">
    <name type="scientific">Acropora cervicornis</name>
    <name type="common">Staghorn coral</name>
    <dbReference type="NCBI Taxonomy" id="6130"/>
    <lineage>
        <taxon>Eukaryota</taxon>
        <taxon>Metazoa</taxon>
        <taxon>Cnidaria</taxon>
        <taxon>Anthozoa</taxon>
        <taxon>Hexacorallia</taxon>
        <taxon>Scleractinia</taxon>
        <taxon>Astrocoeniina</taxon>
        <taxon>Acroporidae</taxon>
        <taxon>Acropora</taxon>
    </lineage>
</organism>
<evidence type="ECO:0000256" key="1">
    <source>
        <dbReference type="ARBA" id="ARBA00004245"/>
    </source>
</evidence>
<proteinExistence type="inferred from homology"/>
<feature type="region of interest" description="Disordered" evidence="7">
    <location>
        <begin position="418"/>
        <end position="499"/>
    </location>
</feature>
<dbReference type="Proteomes" id="UP001249851">
    <property type="component" value="Unassembled WGS sequence"/>
</dbReference>
<dbReference type="InterPro" id="IPR027417">
    <property type="entry name" value="P-loop_NTPase"/>
</dbReference>
<name>A0AAD9VEF9_ACRCE</name>
<feature type="domain" description="Kinesin motor" evidence="8">
    <location>
        <begin position="176"/>
        <end position="601"/>
    </location>
</feature>
<comment type="caution">
    <text evidence="9">The sequence shown here is derived from an EMBL/GenBank/DDBJ whole genome shotgun (WGS) entry which is preliminary data.</text>
</comment>
<sequence length="674" mass="75126">MQFLQQLCEMPELTDHQLKERVQKLENLLRAREERIVALETENAMLYLKLAQCQGSVRSCRLESTHLRRLFDEEQGFRKNSLQTLRISSEKIQELKLEMHDLTRKVKALPELLSQEVDKTTKLTDQFGSMKMSNMEGLQSKLLKTEMEMVEFRQRYNVEKARRMTLHNTLVEIRGNIRVHCRLRPSIGRLDAPGDEESLGVTGTPSERVVEVIDEEKIQVKPSKPIGGQMQKREYEFERVYGPQTDQHSLFEDVAPLLTSLLDGYNVCIMAYGQTGSGKTHTMLGSHDLDMEIDSESLNKDEGIIPRSAKELLRLISERENPEESYSLEMSVCEIYNNEVRDLLSGKNASRLDIVTSSEGATEIPSLVTKAVTTVQEVMALVYYGMQRRHEDATMVHAHSSRSHLIVQLTIYTITSARQSTSSASSDAAPSPPGTPTRPRRTLPTPSAGHNGRSQSPAPKSKAATARRSRSPAPGTAAAARSRSPSPTRTNGPSNKLSVKTKLQLVDLAGSECVGMSGVTGAALRETSHINKSLSALADVLGALSEQRSHIPYRNTRLTHMLQDTIGGDAKLLVMLCVSPAQRFITETLQCLGFGSRARQIFPKLDSPQGATGIIFHQESWIFVEEDAESQTSISTKHDQDHDENMRKCVGDNWVEVTDSSPIITDVVQFMLSV</sequence>
<reference evidence="9" key="1">
    <citation type="journal article" date="2023" name="G3 (Bethesda)">
        <title>Whole genome assembly and annotation of the endangered Caribbean coral Acropora cervicornis.</title>
        <authorList>
            <person name="Selwyn J.D."/>
            <person name="Vollmer S.V."/>
        </authorList>
    </citation>
    <scope>NUCLEOTIDE SEQUENCE</scope>
    <source>
        <strain evidence="9">K2</strain>
    </source>
</reference>
<dbReference type="GO" id="GO:0003777">
    <property type="term" value="F:microtubule motor activity"/>
    <property type="evidence" value="ECO:0007669"/>
    <property type="project" value="InterPro"/>
</dbReference>
<keyword evidence="4" id="KW-0206">Cytoskeleton</keyword>
<dbReference type="GO" id="GO:0015630">
    <property type="term" value="C:microtubule cytoskeleton"/>
    <property type="evidence" value="ECO:0007669"/>
    <property type="project" value="TreeGrafter"/>
</dbReference>
<reference evidence="9" key="2">
    <citation type="journal article" date="2023" name="Science">
        <title>Genomic signatures of disease resistance in endangered staghorn corals.</title>
        <authorList>
            <person name="Vollmer S.V."/>
            <person name="Selwyn J.D."/>
            <person name="Despard B.A."/>
            <person name="Roesel C.L."/>
        </authorList>
    </citation>
    <scope>NUCLEOTIDE SEQUENCE</scope>
    <source>
        <strain evidence="9">K2</strain>
    </source>
</reference>
<dbReference type="InterPro" id="IPR027640">
    <property type="entry name" value="Kinesin-like_fam"/>
</dbReference>
<comment type="similarity">
    <text evidence="5">Belongs to the TRAFAC class myosin-kinesin ATPase superfamily. Kinesin family.</text>
</comment>
<evidence type="ECO:0000313" key="10">
    <source>
        <dbReference type="Proteomes" id="UP001249851"/>
    </source>
</evidence>
<dbReference type="GO" id="GO:0005524">
    <property type="term" value="F:ATP binding"/>
    <property type="evidence" value="ECO:0007669"/>
    <property type="project" value="UniProtKB-UniRule"/>
</dbReference>